<keyword evidence="2 5" id="KW-0812">Transmembrane</keyword>
<dbReference type="InterPro" id="IPR030185">
    <property type="entry name" value="Mae1"/>
</dbReference>
<evidence type="ECO:0000256" key="3">
    <source>
        <dbReference type="ARBA" id="ARBA00022989"/>
    </source>
</evidence>
<feature type="transmembrane region" description="Helical" evidence="5">
    <location>
        <begin position="198"/>
        <end position="216"/>
    </location>
</feature>
<keyword evidence="3 5" id="KW-1133">Transmembrane helix</keyword>
<comment type="subcellular location">
    <subcellularLocation>
        <location evidence="1">Membrane</location>
        <topology evidence="1">Multi-pass membrane protein</topology>
    </subcellularLocation>
</comment>
<accession>A0ABR1Q4A3</accession>
<keyword evidence="7" id="KW-1185">Reference proteome</keyword>
<evidence type="ECO:0000256" key="4">
    <source>
        <dbReference type="ARBA" id="ARBA00023136"/>
    </source>
</evidence>
<dbReference type="Proteomes" id="UP001391051">
    <property type="component" value="Unassembled WGS sequence"/>
</dbReference>
<dbReference type="PANTHER" id="PTHR31162:SF0">
    <property type="entry name" value="MALIC ACID TRANSPORT PROTEIN"/>
    <property type="match status" value="1"/>
</dbReference>
<dbReference type="PANTHER" id="PTHR31162">
    <property type="entry name" value="MALIC ACID TRANSPORT PROTEIN-RELATED"/>
    <property type="match status" value="1"/>
</dbReference>
<organism evidence="6 7">
    <name type="scientific">Apiospora aurea</name>
    <dbReference type="NCBI Taxonomy" id="335848"/>
    <lineage>
        <taxon>Eukaryota</taxon>
        <taxon>Fungi</taxon>
        <taxon>Dikarya</taxon>
        <taxon>Ascomycota</taxon>
        <taxon>Pezizomycotina</taxon>
        <taxon>Sordariomycetes</taxon>
        <taxon>Xylariomycetidae</taxon>
        <taxon>Amphisphaeriales</taxon>
        <taxon>Apiosporaceae</taxon>
        <taxon>Apiospora</taxon>
    </lineage>
</organism>
<keyword evidence="4 5" id="KW-0472">Membrane</keyword>
<feature type="transmembrane region" description="Helical" evidence="5">
    <location>
        <begin position="415"/>
        <end position="440"/>
    </location>
</feature>
<evidence type="ECO:0000256" key="1">
    <source>
        <dbReference type="ARBA" id="ARBA00004141"/>
    </source>
</evidence>
<proteinExistence type="predicted"/>
<sequence length="476" mass="53844">MEHQRWPGSTNWRLQQRMPSFRIEEAASDLYVPKKRQSDVDSILRLSQLSEYRRQNGFTSPHVSLRERITHFTWPWFECVMSTGALAALLGTQDGESPFYDTDLRHTILRKVGQTFFILELLLFYLFSFLICVRFWIRPATLKASFHHPHESFFYGTFWVSIALILYGTQQYVVPVVIRITGEESPLWLHMTLEACFWIYAASALQLVIFQYHVIFSEERLQIAKAAMPTWILPAYPFIIMGPLAAVILKDSGRPVARVDSAAPMLIGGIFFAGLGWSLAFIMYTVYFTRLISGALPRPSKRPDMFVAVGPAGYTATTLASLGMLAPKVIPTTYLDIHSRVPTGDLWKAMSIPAAMFVWLLGFWFCAQAVVSTLRGARKMRFALSWWAFIFPNAGLTMGMYKIGIAIDSTSIQDIVVPAVTAVLVAVWVLVAVMNVVAVWRGDVLWPGKDEDTEDMVDLMAERDSWDGEKKAGHDD</sequence>
<evidence type="ECO:0008006" key="8">
    <source>
        <dbReference type="Google" id="ProtNLM"/>
    </source>
</evidence>
<dbReference type="EMBL" id="JAQQWE010000007">
    <property type="protein sequence ID" value="KAK7946849.1"/>
    <property type="molecule type" value="Genomic_DNA"/>
</dbReference>
<feature type="transmembrane region" description="Helical" evidence="5">
    <location>
        <begin position="346"/>
        <end position="371"/>
    </location>
</feature>
<comment type="caution">
    <text evidence="6">The sequence shown here is derived from an EMBL/GenBank/DDBJ whole genome shotgun (WGS) entry which is preliminary data.</text>
</comment>
<dbReference type="InterPro" id="IPR004695">
    <property type="entry name" value="SLAC1/Mae1/Ssu1/TehA"/>
</dbReference>
<evidence type="ECO:0000313" key="6">
    <source>
        <dbReference type="EMBL" id="KAK7946849.1"/>
    </source>
</evidence>
<gene>
    <name evidence="6" type="ORF">PG986_011170</name>
</gene>
<protein>
    <recommendedName>
        <fullName evidence="8">Malic acid transport protein</fullName>
    </recommendedName>
</protein>
<evidence type="ECO:0000256" key="2">
    <source>
        <dbReference type="ARBA" id="ARBA00022692"/>
    </source>
</evidence>
<feature type="transmembrane region" description="Helical" evidence="5">
    <location>
        <begin position="228"/>
        <end position="249"/>
    </location>
</feature>
<feature type="transmembrane region" description="Helical" evidence="5">
    <location>
        <begin position="112"/>
        <end position="137"/>
    </location>
</feature>
<dbReference type="RefSeq" id="XP_066696883.1">
    <property type="nucleotide sequence ID" value="XM_066847392.1"/>
</dbReference>
<dbReference type="Pfam" id="PF03595">
    <property type="entry name" value="SLAC1"/>
    <property type="match status" value="1"/>
</dbReference>
<name>A0ABR1Q4A3_9PEZI</name>
<feature type="transmembrane region" description="Helical" evidence="5">
    <location>
        <begin position="158"/>
        <end position="178"/>
    </location>
</feature>
<feature type="transmembrane region" description="Helical" evidence="5">
    <location>
        <begin position="261"/>
        <end position="284"/>
    </location>
</feature>
<feature type="transmembrane region" description="Helical" evidence="5">
    <location>
        <begin position="383"/>
        <end position="403"/>
    </location>
</feature>
<dbReference type="Gene3D" id="1.50.10.150">
    <property type="entry name" value="Voltage-dependent anion channel"/>
    <property type="match status" value="1"/>
</dbReference>
<dbReference type="CDD" id="cd09317">
    <property type="entry name" value="TDT_Mae1_like"/>
    <property type="match status" value="1"/>
</dbReference>
<evidence type="ECO:0000256" key="5">
    <source>
        <dbReference type="SAM" id="Phobius"/>
    </source>
</evidence>
<reference evidence="6 7" key="1">
    <citation type="submission" date="2023-01" db="EMBL/GenBank/DDBJ databases">
        <title>Analysis of 21 Apiospora genomes using comparative genomics revels a genus with tremendous synthesis potential of carbohydrate active enzymes and secondary metabolites.</title>
        <authorList>
            <person name="Sorensen T."/>
        </authorList>
    </citation>
    <scope>NUCLEOTIDE SEQUENCE [LARGE SCALE GENOMIC DNA]</scope>
    <source>
        <strain evidence="6 7">CBS 24483</strain>
    </source>
</reference>
<evidence type="ECO:0000313" key="7">
    <source>
        <dbReference type="Proteomes" id="UP001391051"/>
    </source>
</evidence>
<dbReference type="GeneID" id="92080454"/>
<dbReference type="InterPro" id="IPR038665">
    <property type="entry name" value="Voltage-dep_anion_channel_sf"/>
</dbReference>